<dbReference type="Gene3D" id="3.60.21.10">
    <property type="match status" value="1"/>
</dbReference>
<dbReference type="InterPro" id="IPR008963">
    <property type="entry name" value="Purple_acid_Pase-like_N"/>
</dbReference>
<dbReference type="PROSITE" id="PS51272">
    <property type="entry name" value="SLH"/>
    <property type="match status" value="3"/>
</dbReference>
<comment type="caution">
    <text evidence="3">The sequence shown here is derived from an EMBL/GenBank/DDBJ whole genome shotgun (WGS) entry which is preliminary data.</text>
</comment>
<dbReference type="InterPro" id="IPR004843">
    <property type="entry name" value="Calcineurin-like_PHP"/>
</dbReference>
<organism evidence="3 4">
    <name type="scientific">Paenibacillus baimaensis</name>
    <dbReference type="NCBI Taxonomy" id="2982185"/>
    <lineage>
        <taxon>Bacteria</taxon>
        <taxon>Bacillati</taxon>
        <taxon>Bacillota</taxon>
        <taxon>Bacilli</taxon>
        <taxon>Bacillales</taxon>
        <taxon>Paenibacillaceae</taxon>
        <taxon>Paenibacillus</taxon>
    </lineage>
</organism>
<protein>
    <submittedName>
        <fullName evidence="3">S-layer homology domain-containing protein</fullName>
    </submittedName>
</protein>
<name>A0ABT2UQL1_9BACL</name>
<keyword evidence="4" id="KW-1185">Reference proteome</keyword>
<dbReference type="Pfam" id="PF00395">
    <property type="entry name" value="SLH"/>
    <property type="match status" value="3"/>
</dbReference>
<dbReference type="SUPFAM" id="SSF56300">
    <property type="entry name" value="Metallo-dependent phosphatases"/>
    <property type="match status" value="1"/>
</dbReference>
<feature type="domain" description="SLH" evidence="2">
    <location>
        <begin position="503"/>
        <end position="562"/>
    </location>
</feature>
<dbReference type="SUPFAM" id="SSF49363">
    <property type="entry name" value="Purple acid phosphatase, N-terminal domain"/>
    <property type="match status" value="1"/>
</dbReference>
<accession>A0ABT2UQL1</accession>
<evidence type="ECO:0000256" key="1">
    <source>
        <dbReference type="ARBA" id="ARBA00022729"/>
    </source>
</evidence>
<feature type="domain" description="SLH" evidence="2">
    <location>
        <begin position="439"/>
        <end position="502"/>
    </location>
</feature>
<sequence>MREPNHLKPANRLVKTERLPMNNSWKGVIGLLLLAVVLLLIFLALKIPNRVQAVGIGTKLPEHLNLTWQHDPKTTQSFTWRTAQGRLGTVVEYMQTSDYSGFPSQSAQHITGTEVPFPSDVGEMLMHEAEAVDLQPGVSYTYRVGSGKDGEWSGPFQFVTAPEEQLPFTFLFVSDTQAAADPTSVSGYGVWGEMLNKALDQQPDARFLLLSGDIVDVGYSQAHWERWFEAAKDKLPGLNMVPTLGNHDVLKTGTKNFRAQFQLPQNGPAGEKELAYSFDYGSVHLAVLNSEGSLSAQAAWLREDMMASELPWKIVAFHRSPYQSHAARASLDVKDAWTPIFDEAGVDLVLTGHDHAYMRSWPLYKGQNVAEGEGTTYVIGGTAGPKFYDMGDYPWMKVKFDDNTQIFSAVTVAKADLTFKVTARDGSSVDSFTIHKPVPGQRYADVTPSHWAYTTIDNLSREGIVNGVEPLRFRPTQETTRAEFTSMLARALHLPASPAAAPFSDVLESDWFQAVVASAVKAGLIQGSGLNHFAPNEQLTRQELAVLLVRAYDSQAQSAVRNRSGTATQLLSFADQTQAAGWAASSIEAALELKLLSGRTESLFAPAAFATRAETARALENLLSLLHQGK</sequence>
<dbReference type="Gene3D" id="2.60.40.380">
    <property type="entry name" value="Purple acid phosphatase-like, N-terminal"/>
    <property type="match status" value="1"/>
</dbReference>
<reference evidence="3 4" key="1">
    <citation type="submission" date="2022-09" db="EMBL/GenBank/DDBJ databases">
        <authorList>
            <person name="Han X.L."/>
            <person name="Wang Q."/>
            <person name="Lu T."/>
        </authorList>
    </citation>
    <scope>NUCLEOTIDE SEQUENCE [LARGE SCALE GENOMIC DNA]</scope>
    <source>
        <strain evidence="3 4">WQ 127069</strain>
    </source>
</reference>
<keyword evidence="1" id="KW-0732">Signal</keyword>
<gene>
    <name evidence="3" type="ORF">OB236_32890</name>
</gene>
<dbReference type="PANTHER" id="PTHR45867">
    <property type="entry name" value="PURPLE ACID PHOSPHATASE"/>
    <property type="match status" value="1"/>
</dbReference>
<dbReference type="PANTHER" id="PTHR45867:SF3">
    <property type="entry name" value="ACID PHOSPHATASE TYPE 7"/>
    <property type="match status" value="1"/>
</dbReference>
<evidence type="ECO:0000259" key="2">
    <source>
        <dbReference type="PROSITE" id="PS51272"/>
    </source>
</evidence>
<dbReference type="Pfam" id="PF00149">
    <property type="entry name" value="Metallophos"/>
    <property type="match status" value="1"/>
</dbReference>
<feature type="domain" description="SLH" evidence="2">
    <location>
        <begin position="570"/>
        <end position="630"/>
    </location>
</feature>
<dbReference type="InterPro" id="IPR001119">
    <property type="entry name" value="SLH_dom"/>
</dbReference>
<dbReference type="RefSeq" id="WP_262687758.1">
    <property type="nucleotide sequence ID" value="NZ_JAOQIO010000110.1"/>
</dbReference>
<dbReference type="Proteomes" id="UP001652445">
    <property type="component" value="Unassembled WGS sequence"/>
</dbReference>
<proteinExistence type="predicted"/>
<dbReference type="Pfam" id="PF16656">
    <property type="entry name" value="Pur_ac_phosph_N"/>
    <property type="match status" value="1"/>
</dbReference>
<dbReference type="InterPro" id="IPR015914">
    <property type="entry name" value="PAPs_N"/>
</dbReference>
<evidence type="ECO:0000313" key="3">
    <source>
        <dbReference type="EMBL" id="MCU6796935.1"/>
    </source>
</evidence>
<dbReference type="InterPro" id="IPR029052">
    <property type="entry name" value="Metallo-depent_PP-like"/>
</dbReference>
<dbReference type="EMBL" id="JAOQIO010000110">
    <property type="protein sequence ID" value="MCU6796935.1"/>
    <property type="molecule type" value="Genomic_DNA"/>
</dbReference>
<evidence type="ECO:0000313" key="4">
    <source>
        <dbReference type="Proteomes" id="UP001652445"/>
    </source>
</evidence>